<reference evidence="1" key="1">
    <citation type="submission" date="2018-12" db="EMBL/GenBank/DDBJ databases">
        <authorList>
            <person name="Will S."/>
            <person name="Neumann-Schaal M."/>
            <person name="Henke P."/>
        </authorList>
    </citation>
    <scope>NUCLEOTIDE SEQUENCE</scope>
    <source>
        <strain evidence="1">PCC 7102</strain>
    </source>
</reference>
<dbReference type="Proteomes" id="UP000271624">
    <property type="component" value="Unassembled WGS sequence"/>
</dbReference>
<organism evidence="1 2">
    <name type="scientific">Dulcicalothrix desertica PCC 7102</name>
    <dbReference type="NCBI Taxonomy" id="232991"/>
    <lineage>
        <taxon>Bacteria</taxon>
        <taxon>Bacillati</taxon>
        <taxon>Cyanobacteriota</taxon>
        <taxon>Cyanophyceae</taxon>
        <taxon>Nostocales</taxon>
        <taxon>Calotrichaceae</taxon>
        <taxon>Dulcicalothrix</taxon>
    </lineage>
</organism>
<dbReference type="InterPro" id="IPR029024">
    <property type="entry name" value="TerB-like"/>
</dbReference>
<name>A0A433VV24_9CYAN</name>
<evidence type="ECO:0000313" key="2">
    <source>
        <dbReference type="Proteomes" id="UP000271624"/>
    </source>
</evidence>
<dbReference type="EMBL" id="RSCL01000001">
    <property type="protein sequence ID" value="RUT09926.1"/>
    <property type="molecule type" value="Genomic_DNA"/>
</dbReference>
<comment type="caution">
    <text evidence="1">The sequence shown here is derived from an EMBL/GenBank/DDBJ whole genome shotgun (WGS) entry which is preliminary data.</text>
</comment>
<proteinExistence type="predicted"/>
<reference evidence="1" key="2">
    <citation type="journal article" date="2019" name="Genome Biol. Evol.">
        <title>Day and night: Metabolic profiles and evolutionary relationships of six axenic non-marine cyanobacteria.</title>
        <authorList>
            <person name="Will S.E."/>
            <person name="Henke P."/>
            <person name="Boedeker C."/>
            <person name="Huang S."/>
            <person name="Brinkmann H."/>
            <person name="Rohde M."/>
            <person name="Jarek M."/>
            <person name="Friedl T."/>
            <person name="Seufert S."/>
            <person name="Schumacher M."/>
            <person name="Overmann J."/>
            <person name="Neumann-Schaal M."/>
            <person name="Petersen J."/>
        </authorList>
    </citation>
    <scope>NUCLEOTIDE SEQUENCE [LARGE SCALE GENOMIC DNA]</scope>
    <source>
        <strain evidence="1">PCC 7102</strain>
    </source>
</reference>
<dbReference type="OrthoDB" id="573455at2"/>
<dbReference type="Gene3D" id="1.10.3680.10">
    <property type="entry name" value="TerB-like"/>
    <property type="match status" value="1"/>
</dbReference>
<evidence type="ECO:0000313" key="1">
    <source>
        <dbReference type="EMBL" id="RUT09926.1"/>
    </source>
</evidence>
<gene>
    <name evidence="1" type="ORF">DSM106972_004210</name>
</gene>
<dbReference type="RefSeq" id="WP_127078377.1">
    <property type="nucleotide sequence ID" value="NZ_RSCL01000001.1"/>
</dbReference>
<keyword evidence="2" id="KW-1185">Reference proteome</keyword>
<evidence type="ECO:0008006" key="3">
    <source>
        <dbReference type="Google" id="ProtNLM"/>
    </source>
</evidence>
<sequence>MPKPSFSGGRSVNQVALETDVAIAIIGIFSAFADEEGLSAEESEALCEMLCSTSEFEEYSEEELQSLVDSAMEVYEHSGVAGAIELAIASLDSKEDREVAYITAVCVVAVDGEVPSNEEEYINDLQKALKISDSRSSEILDELFGEDEEEE</sequence>
<accession>A0A433VV24</accession>
<dbReference type="AlphaFoldDB" id="A0A433VV24"/>
<protein>
    <recommendedName>
        <fullName evidence="3">Co-chaperone DjlA N-terminal domain-containing protein</fullName>
    </recommendedName>
</protein>
<dbReference type="SUPFAM" id="SSF158682">
    <property type="entry name" value="TerB-like"/>
    <property type="match status" value="1"/>
</dbReference>